<evidence type="ECO:0000256" key="3">
    <source>
        <dbReference type="ARBA" id="ARBA00022801"/>
    </source>
</evidence>
<keyword evidence="8" id="KW-1185">Reference proteome</keyword>
<evidence type="ECO:0000313" key="8">
    <source>
        <dbReference type="Proteomes" id="UP000788153"/>
    </source>
</evidence>
<evidence type="ECO:0000313" key="7">
    <source>
        <dbReference type="EMBL" id="NIJ23127.1"/>
    </source>
</evidence>
<keyword evidence="4" id="KW-0119">Carbohydrate metabolism</keyword>
<proteinExistence type="inferred from homology"/>
<dbReference type="InterPro" id="IPR023296">
    <property type="entry name" value="Glyco_hydro_beta-prop_sf"/>
</dbReference>
<name>A0ABX0U185_9SPHN</name>
<keyword evidence="2" id="KW-0858">Xylan degradation</keyword>
<evidence type="ECO:0000256" key="2">
    <source>
        <dbReference type="ARBA" id="ARBA00022651"/>
    </source>
</evidence>
<dbReference type="PROSITE" id="PS51257">
    <property type="entry name" value="PROKAR_LIPOPROTEIN"/>
    <property type="match status" value="1"/>
</dbReference>
<dbReference type="RefSeq" id="WP_140048287.1">
    <property type="nucleotide sequence ID" value="NZ_BAAAEV010000001.1"/>
</dbReference>
<comment type="similarity">
    <text evidence="1 6">Belongs to the glycosyl hydrolase 43 family.</text>
</comment>
<comment type="caution">
    <text evidence="7">The sequence shown here is derived from an EMBL/GenBank/DDBJ whole genome shotgun (WGS) entry which is preliminary data.</text>
</comment>
<evidence type="ECO:0000256" key="1">
    <source>
        <dbReference type="ARBA" id="ARBA00009865"/>
    </source>
</evidence>
<evidence type="ECO:0000256" key="5">
    <source>
        <dbReference type="ARBA" id="ARBA00023295"/>
    </source>
</evidence>
<reference evidence="7 8" key="1">
    <citation type="submission" date="2020-03" db="EMBL/GenBank/DDBJ databases">
        <title>Genomic Encyclopedia of Type Strains, Phase IV (KMG-IV): sequencing the most valuable type-strain genomes for metagenomic binning, comparative biology and taxonomic classification.</title>
        <authorList>
            <person name="Goeker M."/>
        </authorList>
    </citation>
    <scope>NUCLEOTIDE SEQUENCE [LARGE SCALE GENOMIC DNA]</scope>
    <source>
        <strain evidence="7 8">DSM 22753</strain>
    </source>
</reference>
<dbReference type="Gene3D" id="2.115.10.20">
    <property type="entry name" value="Glycosyl hydrolase domain, family 43"/>
    <property type="match status" value="1"/>
</dbReference>
<protein>
    <submittedName>
        <fullName evidence="7">Beta-xylosidase</fullName>
    </submittedName>
</protein>
<dbReference type="Pfam" id="PF04616">
    <property type="entry name" value="Glyco_hydro_43"/>
    <property type="match status" value="1"/>
</dbReference>
<dbReference type="InterPro" id="IPR006710">
    <property type="entry name" value="Glyco_hydro_43"/>
</dbReference>
<dbReference type="EMBL" id="JAASQP010000001">
    <property type="protein sequence ID" value="NIJ23127.1"/>
    <property type="molecule type" value="Genomic_DNA"/>
</dbReference>
<keyword evidence="2" id="KW-0624">Polysaccharide degradation</keyword>
<evidence type="ECO:0000256" key="4">
    <source>
        <dbReference type="ARBA" id="ARBA00023277"/>
    </source>
</evidence>
<keyword evidence="5 6" id="KW-0326">Glycosidase</keyword>
<dbReference type="PANTHER" id="PTHR43772:SF2">
    <property type="entry name" value="PUTATIVE (AFU_ORTHOLOGUE AFUA_2G04480)-RELATED"/>
    <property type="match status" value="1"/>
</dbReference>
<dbReference type="PANTHER" id="PTHR43772">
    <property type="entry name" value="ENDO-1,4-BETA-XYLANASE"/>
    <property type="match status" value="1"/>
</dbReference>
<evidence type="ECO:0000256" key="6">
    <source>
        <dbReference type="RuleBase" id="RU361187"/>
    </source>
</evidence>
<keyword evidence="3 6" id="KW-0378">Hydrolase</keyword>
<accession>A0ABX0U185</accession>
<organism evidence="7 8">
    <name type="scientific">Sphingomonas japonica</name>
    <dbReference type="NCBI Taxonomy" id="511662"/>
    <lineage>
        <taxon>Bacteria</taxon>
        <taxon>Pseudomonadati</taxon>
        <taxon>Pseudomonadota</taxon>
        <taxon>Alphaproteobacteria</taxon>
        <taxon>Sphingomonadales</taxon>
        <taxon>Sphingomonadaceae</taxon>
        <taxon>Sphingomonas</taxon>
    </lineage>
</organism>
<sequence>MRPGWAAAVLAAPLLAGCVDAGRGQRTNPLFAGADPSVLIEDGQTWLFPTGGGDRLYGWARTADGWRRSAPLIRMSDIAWIADGAPEHFLWAPHAFRANGRYYLFYSVGPQNPTPSRIGVATSDRIDGPYIDSGRPLLTGGNGFEAIDPMVFADPALGKTYLLAGGSAGARLRMFELAPDLLTLAREVAIEQPERFTEAPFLHRRGDLYYLSYSHGSYNRGNYSVAYSTAPGATGPWTYRGEILASAGRYKGPGHHAFFENADGSWSIAYHRWEDVAGEGPYRGQRQVAIDRVEYRDDGSIAPIVMTP</sequence>
<gene>
    <name evidence="7" type="ORF">FHT01_000669</name>
</gene>
<dbReference type="Proteomes" id="UP000788153">
    <property type="component" value="Unassembled WGS sequence"/>
</dbReference>
<dbReference type="SUPFAM" id="SSF75005">
    <property type="entry name" value="Arabinanase/levansucrase/invertase"/>
    <property type="match status" value="1"/>
</dbReference>
<dbReference type="InterPro" id="IPR052176">
    <property type="entry name" value="Glycosyl_Hydrlase_43_Enz"/>
</dbReference>